<dbReference type="Proteomes" id="UP000223596">
    <property type="component" value="Unassembled WGS sequence"/>
</dbReference>
<evidence type="ECO:0000313" key="3">
    <source>
        <dbReference type="EMBL" id="PFH02244.1"/>
    </source>
</evidence>
<proteinExistence type="predicted"/>
<evidence type="ECO:0000256" key="1">
    <source>
        <dbReference type="ARBA" id="ARBA00023239"/>
    </source>
</evidence>
<protein>
    <recommendedName>
        <fullName evidence="2">Amidohydrolase-related domain-containing protein</fullName>
    </recommendedName>
</protein>
<dbReference type="GO" id="GO:0019748">
    <property type="term" value="P:secondary metabolic process"/>
    <property type="evidence" value="ECO:0007669"/>
    <property type="project" value="TreeGrafter"/>
</dbReference>
<dbReference type="PANTHER" id="PTHR21240">
    <property type="entry name" value="2-AMINO-3-CARBOXYLMUCONATE-6-SEMIALDEHYDE DECARBOXYLASE"/>
    <property type="match status" value="1"/>
</dbReference>
<dbReference type="GeneID" id="35805593"/>
<dbReference type="PANTHER" id="PTHR21240:SF28">
    <property type="entry name" value="ISO-OROTATE DECARBOXYLASE (EUROFUNG)"/>
    <property type="match status" value="1"/>
</dbReference>
<evidence type="ECO:0000313" key="4">
    <source>
        <dbReference type="Proteomes" id="UP000223596"/>
    </source>
</evidence>
<organism evidence="3 4">
    <name type="scientific">Acetivibrio thermocellus AD2</name>
    <dbReference type="NCBI Taxonomy" id="1138384"/>
    <lineage>
        <taxon>Bacteria</taxon>
        <taxon>Bacillati</taxon>
        <taxon>Bacillota</taxon>
        <taxon>Clostridia</taxon>
        <taxon>Eubacteriales</taxon>
        <taxon>Oscillospiraceae</taxon>
        <taxon>Acetivibrio</taxon>
    </lineage>
</organism>
<keyword evidence="1" id="KW-0456">Lyase</keyword>
<reference evidence="3 4" key="1">
    <citation type="submission" date="2017-09" db="EMBL/GenBank/DDBJ databases">
        <title>Evaluation of Pacific Biosciences Sequencing Technology to Finishing C. thermocellum Genome Sequences.</title>
        <authorList>
            <person name="Brown S."/>
        </authorList>
    </citation>
    <scope>NUCLEOTIDE SEQUENCE [LARGE SCALE GENOMIC DNA]</scope>
    <source>
        <strain evidence="3 4">AD2</strain>
    </source>
</reference>
<gene>
    <name evidence="3" type="ORF">M972_111012</name>
</gene>
<evidence type="ECO:0000259" key="2">
    <source>
        <dbReference type="Pfam" id="PF04909"/>
    </source>
</evidence>
<dbReference type="Pfam" id="PF04909">
    <property type="entry name" value="Amidohydro_2"/>
    <property type="match status" value="1"/>
</dbReference>
<dbReference type="GO" id="GO:0016831">
    <property type="term" value="F:carboxy-lyase activity"/>
    <property type="evidence" value="ECO:0007669"/>
    <property type="project" value="InterPro"/>
</dbReference>
<feature type="domain" description="Amidohydrolase-related" evidence="2">
    <location>
        <begin position="36"/>
        <end position="282"/>
    </location>
</feature>
<dbReference type="AlphaFoldDB" id="A0AB36TEJ7"/>
<dbReference type="Gene3D" id="3.20.20.140">
    <property type="entry name" value="Metal-dependent hydrolases"/>
    <property type="match status" value="1"/>
</dbReference>
<dbReference type="GO" id="GO:0016787">
    <property type="term" value="F:hydrolase activity"/>
    <property type="evidence" value="ECO:0007669"/>
    <property type="project" value="InterPro"/>
</dbReference>
<sequence length="288" mass="32705">MIGNFTIVDGHVHTFSSEEVSLKVLKSFNKIYNIEFENPGTGTIEDVLNNMKNEGIDYTVMANFAPVKILHANNKWTLEEARKHPNLIPLVSFHPDMDVSFTSLLEEYISDGAKGIKLHPMAQGFDPRDERLKGLYEFCNDIAFPIVFHCGRVANARLNSFSDVETLEPLIAMYENISFVLTHMADGNVKDVLRLSRTYKNVYFDTSIVISGYPPIRETNKPSWLDDSIPEGVINEIGAHRVVFGSDYPWGSPAWDLKRFMSMKLDDEEKKNILGENAMKLFLNTAYN</sequence>
<dbReference type="RefSeq" id="WP_003517535.1">
    <property type="nucleotide sequence ID" value="NZ_CP013828.1"/>
</dbReference>
<dbReference type="EMBL" id="PDBW01000001">
    <property type="protein sequence ID" value="PFH02244.1"/>
    <property type="molecule type" value="Genomic_DNA"/>
</dbReference>
<name>A0AB36TEJ7_ACETH</name>
<dbReference type="CDD" id="cd01292">
    <property type="entry name" value="metallo-dependent_hydrolases"/>
    <property type="match status" value="1"/>
</dbReference>
<comment type="caution">
    <text evidence="3">The sequence shown here is derived from an EMBL/GenBank/DDBJ whole genome shotgun (WGS) entry which is preliminary data.</text>
</comment>
<dbReference type="InterPro" id="IPR032465">
    <property type="entry name" value="ACMSD"/>
</dbReference>
<dbReference type="GO" id="GO:0005737">
    <property type="term" value="C:cytoplasm"/>
    <property type="evidence" value="ECO:0007669"/>
    <property type="project" value="TreeGrafter"/>
</dbReference>
<dbReference type="InterPro" id="IPR006680">
    <property type="entry name" value="Amidohydro-rel"/>
</dbReference>
<accession>A0AB36TEJ7</accession>
<dbReference type="SUPFAM" id="SSF51556">
    <property type="entry name" value="Metallo-dependent hydrolases"/>
    <property type="match status" value="1"/>
</dbReference>
<dbReference type="InterPro" id="IPR032466">
    <property type="entry name" value="Metal_Hydrolase"/>
</dbReference>